<accession>K0RE68</accession>
<sequence length="117" mass="13674">MFFDVLCFYEFFLVLPPSLTSSTYGKIGGEWTVPCAKMRKSFVRFRNFGFDWKSLERQRPDQLERCPFISLNGQQPVSVAVIIIVHGYVGGPDHPRTLSFHRWWYNGRVYGQSTYPL</sequence>
<evidence type="ECO:0008006" key="4">
    <source>
        <dbReference type="Google" id="ProtNLM"/>
    </source>
</evidence>
<dbReference type="EMBL" id="AGNL01043481">
    <property type="protein sequence ID" value="EJK50539.1"/>
    <property type="molecule type" value="Genomic_DNA"/>
</dbReference>
<proteinExistence type="predicted"/>
<evidence type="ECO:0000256" key="1">
    <source>
        <dbReference type="SAM" id="SignalP"/>
    </source>
</evidence>
<protein>
    <recommendedName>
        <fullName evidence="4">Secreted protein</fullName>
    </recommendedName>
</protein>
<gene>
    <name evidence="2" type="ORF">THAOC_30459</name>
</gene>
<dbReference type="AlphaFoldDB" id="K0RE68"/>
<evidence type="ECO:0000313" key="2">
    <source>
        <dbReference type="EMBL" id="EJK50539.1"/>
    </source>
</evidence>
<reference evidence="2 3" key="1">
    <citation type="journal article" date="2012" name="Genome Biol.">
        <title>Genome and low-iron response of an oceanic diatom adapted to chronic iron limitation.</title>
        <authorList>
            <person name="Lommer M."/>
            <person name="Specht M."/>
            <person name="Roy A.S."/>
            <person name="Kraemer L."/>
            <person name="Andreson R."/>
            <person name="Gutowska M.A."/>
            <person name="Wolf J."/>
            <person name="Bergner S.V."/>
            <person name="Schilhabel M.B."/>
            <person name="Klostermeier U.C."/>
            <person name="Beiko R.G."/>
            <person name="Rosenstiel P."/>
            <person name="Hippler M."/>
            <person name="Laroche J."/>
        </authorList>
    </citation>
    <scope>NUCLEOTIDE SEQUENCE [LARGE SCALE GENOMIC DNA]</scope>
    <source>
        <strain evidence="2 3">CCMP1005</strain>
    </source>
</reference>
<dbReference type="Proteomes" id="UP000266841">
    <property type="component" value="Unassembled WGS sequence"/>
</dbReference>
<keyword evidence="1" id="KW-0732">Signal</keyword>
<comment type="caution">
    <text evidence="2">The sequence shown here is derived from an EMBL/GenBank/DDBJ whole genome shotgun (WGS) entry which is preliminary data.</text>
</comment>
<keyword evidence="3" id="KW-1185">Reference proteome</keyword>
<feature type="signal peptide" evidence="1">
    <location>
        <begin position="1"/>
        <end position="22"/>
    </location>
</feature>
<name>K0RE68_THAOC</name>
<feature type="chain" id="PRO_5003836227" description="Secreted protein" evidence="1">
    <location>
        <begin position="23"/>
        <end position="117"/>
    </location>
</feature>
<organism evidence="2 3">
    <name type="scientific">Thalassiosira oceanica</name>
    <name type="common">Marine diatom</name>
    <dbReference type="NCBI Taxonomy" id="159749"/>
    <lineage>
        <taxon>Eukaryota</taxon>
        <taxon>Sar</taxon>
        <taxon>Stramenopiles</taxon>
        <taxon>Ochrophyta</taxon>
        <taxon>Bacillariophyta</taxon>
        <taxon>Coscinodiscophyceae</taxon>
        <taxon>Thalassiosirophycidae</taxon>
        <taxon>Thalassiosirales</taxon>
        <taxon>Thalassiosiraceae</taxon>
        <taxon>Thalassiosira</taxon>
    </lineage>
</organism>
<evidence type="ECO:0000313" key="3">
    <source>
        <dbReference type="Proteomes" id="UP000266841"/>
    </source>
</evidence>